<dbReference type="EMBL" id="MH651168">
    <property type="protein sequence ID" value="AXQ62982.1"/>
    <property type="molecule type" value="Genomic_DNA"/>
</dbReference>
<dbReference type="GeneID" id="63026376"/>
<gene>
    <name evidence="2" type="primary">75</name>
    <name evidence="2" type="ORF">SEA_ASHERTHEMAN_75</name>
</gene>
<evidence type="ECO:0000313" key="3">
    <source>
        <dbReference type="Proteomes" id="UP000263262"/>
    </source>
</evidence>
<organism evidence="2 3">
    <name type="scientific">Gordonia phage Ashertheman</name>
    <dbReference type="NCBI Taxonomy" id="2301692"/>
    <lineage>
        <taxon>Viruses</taxon>
        <taxon>Duplodnaviria</taxon>
        <taxon>Heunggongvirae</taxon>
        <taxon>Uroviricota</taxon>
        <taxon>Caudoviricetes</taxon>
        <taxon>Stackebrandtviridae</taxon>
        <taxon>Schenleyvirinae</taxon>
        <taxon>Kroosvirus</taxon>
        <taxon>Kroosvirus ashertheman</taxon>
    </lineage>
</organism>
<dbReference type="Proteomes" id="UP000263262">
    <property type="component" value="Segment"/>
</dbReference>
<reference evidence="2 3" key="1">
    <citation type="submission" date="2018-07" db="EMBL/GenBank/DDBJ databases">
        <authorList>
            <person name="Meiner R.S."/>
            <person name="Sylvain J.A."/>
            <person name="Moraes M."/>
            <person name="Washington J.M."/>
            <person name="Garlena R.A."/>
            <person name="Russell D.A."/>
            <person name="Pope W.H."/>
            <person name="Jacobs-Sera D."/>
            <person name="Hatfull G.F."/>
        </authorList>
    </citation>
    <scope>NUCLEOTIDE SEQUENCE [LARGE SCALE GENOMIC DNA]</scope>
</reference>
<dbReference type="KEGG" id="vg:63026376"/>
<dbReference type="RefSeq" id="YP_010001868.1">
    <property type="nucleotide sequence ID" value="NC_053237.1"/>
</dbReference>
<sequence>MNVYDFEGGRFRNDPEFETWREDIAERRANDPGPPVDDFDTNPWMND</sequence>
<keyword evidence="3" id="KW-1185">Reference proteome</keyword>
<feature type="region of interest" description="Disordered" evidence="1">
    <location>
        <begin position="24"/>
        <end position="47"/>
    </location>
</feature>
<protein>
    <submittedName>
        <fullName evidence="2">Uncharacterized protein</fullName>
    </submittedName>
</protein>
<name>A0A385DWJ5_9CAUD</name>
<evidence type="ECO:0000256" key="1">
    <source>
        <dbReference type="SAM" id="MobiDB-lite"/>
    </source>
</evidence>
<evidence type="ECO:0000313" key="2">
    <source>
        <dbReference type="EMBL" id="AXQ62982.1"/>
    </source>
</evidence>
<accession>A0A385DWJ5</accession>
<proteinExistence type="predicted"/>